<protein>
    <submittedName>
        <fullName evidence="4">Uncharacterized protein</fullName>
    </submittedName>
</protein>
<dbReference type="GO" id="GO:0016788">
    <property type="term" value="F:hydrolase activity, acting on ester bonds"/>
    <property type="evidence" value="ECO:0007669"/>
    <property type="project" value="InterPro"/>
</dbReference>
<proteinExistence type="inferred from homology"/>
<dbReference type="AlphaFoldDB" id="A0A3Q7EPF5"/>
<keyword evidence="2" id="KW-0325">Glycoprotein</keyword>
<dbReference type="Pfam" id="PF00657">
    <property type="entry name" value="Lipase_GDSL"/>
    <property type="match status" value="1"/>
</dbReference>
<evidence type="ECO:0000313" key="5">
    <source>
        <dbReference type="Proteomes" id="UP000004994"/>
    </source>
</evidence>
<keyword evidence="3" id="KW-0732">Signal</keyword>
<dbReference type="InParanoid" id="A0A3Q7EPF5"/>
<feature type="chain" id="PRO_5018542239" evidence="3">
    <location>
        <begin position="22"/>
        <end position="199"/>
    </location>
</feature>
<reference evidence="4" key="1">
    <citation type="journal article" date="2012" name="Nature">
        <title>The tomato genome sequence provides insights into fleshy fruit evolution.</title>
        <authorList>
            <consortium name="Tomato Genome Consortium"/>
        </authorList>
    </citation>
    <scope>NUCLEOTIDE SEQUENCE [LARGE SCALE GENOMIC DNA]</scope>
    <source>
        <strain evidence="4">cv. Heinz 1706</strain>
    </source>
</reference>
<dbReference type="Gene3D" id="3.40.50.1110">
    <property type="entry name" value="SGNH hydrolase"/>
    <property type="match status" value="1"/>
</dbReference>
<dbReference type="EnsemblPlants" id="Solyc01g099080.3.1">
    <property type="protein sequence ID" value="Solyc01g099080.3.1"/>
    <property type="gene ID" value="Solyc01g099080.3"/>
</dbReference>
<keyword evidence="5" id="KW-1185">Reference proteome</keyword>
<evidence type="ECO:0000256" key="3">
    <source>
        <dbReference type="SAM" id="SignalP"/>
    </source>
</evidence>
<dbReference type="PaxDb" id="4081-Solyc01g099080.2.1"/>
<reference evidence="4" key="2">
    <citation type="submission" date="2019-01" db="UniProtKB">
        <authorList>
            <consortium name="EnsemblPlants"/>
        </authorList>
    </citation>
    <scope>IDENTIFICATION</scope>
    <source>
        <strain evidence="4">cv. Heinz 1706</strain>
    </source>
</reference>
<dbReference type="InterPro" id="IPR001087">
    <property type="entry name" value="GDSL"/>
</dbReference>
<feature type="signal peptide" evidence="3">
    <location>
        <begin position="1"/>
        <end position="21"/>
    </location>
</feature>
<dbReference type="PANTHER" id="PTHR22835">
    <property type="entry name" value="ZINC FINGER FYVE DOMAIN CONTAINING PROTEIN"/>
    <property type="match status" value="1"/>
</dbReference>
<dbReference type="Proteomes" id="UP000004994">
    <property type="component" value="Chromosome 1"/>
</dbReference>
<name>A0A3Q7EPF5_SOLLC</name>
<accession>A0A3Q7EPF5</accession>
<dbReference type="STRING" id="4081.A0A3Q7EPF5"/>
<dbReference type="InterPro" id="IPR036514">
    <property type="entry name" value="SGNH_hydro_sf"/>
</dbReference>
<evidence type="ECO:0000313" key="4">
    <source>
        <dbReference type="EnsemblPlants" id="Solyc01g099080.3.1"/>
    </source>
</evidence>
<sequence length="199" mass="21643">MFDLLQVLSIISFLVLLKSDAQVMLEVPSLMKCKFDKIYQLGDSLSDTGNFIREGFLGAFSPFAKLPYGQHFPQNQSTGRCSDGLLMIDFIALGCGLPLLIPYKDQNGNFSHGANFAVAGATTLPAEILIEKNALLLVGEIGGNEFNYGLLQGKTLEELRAMVPEVVQIIINAVKTVVVFGAVRIVIPESFPIGCNQIF</sequence>
<dbReference type="Gramene" id="Solyc01g099080.3.1">
    <property type="protein sequence ID" value="Solyc01g099080.3.1"/>
    <property type="gene ID" value="Solyc01g099080.3"/>
</dbReference>
<dbReference type="OMA" id="LINWHIP"/>
<dbReference type="PANTHER" id="PTHR22835:SF517">
    <property type="entry name" value="GDSL-LIKE LIPASE_ACYLHYDROLASE FAMILY PROTEIN, EXPRESSED"/>
    <property type="match status" value="1"/>
</dbReference>
<comment type="similarity">
    <text evidence="1">Belongs to the 'GDSL' lipolytic enzyme family.</text>
</comment>
<evidence type="ECO:0000256" key="1">
    <source>
        <dbReference type="ARBA" id="ARBA00008668"/>
    </source>
</evidence>
<evidence type="ECO:0000256" key="2">
    <source>
        <dbReference type="ARBA" id="ARBA00023180"/>
    </source>
</evidence>
<organism evidence="4">
    <name type="scientific">Solanum lycopersicum</name>
    <name type="common">Tomato</name>
    <name type="synonym">Lycopersicon esculentum</name>
    <dbReference type="NCBI Taxonomy" id="4081"/>
    <lineage>
        <taxon>Eukaryota</taxon>
        <taxon>Viridiplantae</taxon>
        <taxon>Streptophyta</taxon>
        <taxon>Embryophyta</taxon>
        <taxon>Tracheophyta</taxon>
        <taxon>Spermatophyta</taxon>
        <taxon>Magnoliopsida</taxon>
        <taxon>eudicotyledons</taxon>
        <taxon>Gunneridae</taxon>
        <taxon>Pentapetalae</taxon>
        <taxon>asterids</taxon>
        <taxon>lamiids</taxon>
        <taxon>Solanales</taxon>
        <taxon>Solanaceae</taxon>
        <taxon>Solanoideae</taxon>
        <taxon>Solaneae</taxon>
        <taxon>Solanum</taxon>
        <taxon>Solanum subgen. Lycopersicon</taxon>
    </lineage>
</organism>